<dbReference type="AlphaFoldDB" id="A0AAU7VU26"/>
<name>A0AAU7VU26_9MICO</name>
<dbReference type="RefSeq" id="WP_350351201.1">
    <property type="nucleotide sequence ID" value="NZ_CP158357.1"/>
</dbReference>
<dbReference type="PANTHER" id="PTHR43877:SF1">
    <property type="entry name" value="ACETYLTRANSFERASE"/>
    <property type="match status" value="1"/>
</dbReference>
<feature type="domain" description="N-acetyltransferase" evidence="3">
    <location>
        <begin position="5"/>
        <end position="169"/>
    </location>
</feature>
<dbReference type="SUPFAM" id="SSF55729">
    <property type="entry name" value="Acyl-CoA N-acyltransferases (Nat)"/>
    <property type="match status" value="1"/>
</dbReference>
<dbReference type="Pfam" id="PF00583">
    <property type="entry name" value="Acetyltransf_1"/>
    <property type="match status" value="1"/>
</dbReference>
<proteinExistence type="predicted"/>
<organism evidence="4">
    <name type="scientific">Microbacterium sp. A8/3-1</name>
    <dbReference type="NCBI Taxonomy" id="3160749"/>
    <lineage>
        <taxon>Bacteria</taxon>
        <taxon>Bacillati</taxon>
        <taxon>Actinomycetota</taxon>
        <taxon>Actinomycetes</taxon>
        <taxon>Micrococcales</taxon>
        <taxon>Microbacteriaceae</taxon>
        <taxon>Microbacterium</taxon>
    </lineage>
</organism>
<dbReference type="InterPro" id="IPR050832">
    <property type="entry name" value="Bact_Acetyltransf"/>
</dbReference>
<gene>
    <name evidence="4" type="ORF">ABS642_17955</name>
</gene>
<dbReference type="PROSITE" id="PS51186">
    <property type="entry name" value="GNAT"/>
    <property type="match status" value="1"/>
</dbReference>
<reference evidence="4" key="1">
    <citation type="submission" date="2024-06" db="EMBL/GenBank/DDBJ databases">
        <title>Draft genome sequence of Microbacterium sp. strain A8/3-1, isolated from Oxytropis tragacanthoides Fisch. ex DC. Root nodules in the Altai region of Russia.</title>
        <authorList>
            <person name="Sazanova A."/>
            <person name="Guro P."/>
            <person name="Kuznetsova I."/>
            <person name="Belimov A."/>
            <person name="Safronova V."/>
        </authorList>
    </citation>
    <scope>NUCLEOTIDE SEQUENCE</scope>
    <source>
        <strain evidence="4">A8/3-1</strain>
    </source>
</reference>
<keyword evidence="1" id="KW-0808">Transferase</keyword>
<dbReference type="EMBL" id="CP158357">
    <property type="protein sequence ID" value="XBX77781.1"/>
    <property type="molecule type" value="Genomic_DNA"/>
</dbReference>
<evidence type="ECO:0000256" key="1">
    <source>
        <dbReference type="ARBA" id="ARBA00022679"/>
    </source>
</evidence>
<dbReference type="InterPro" id="IPR016181">
    <property type="entry name" value="Acyl_CoA_acyltransferase"/>
</dbReference>
<evidence type="ECO:0000256" key="2">
    <source>
        <dbReference type="ARBA" id="ARBA00023315"/>
    </source>
</evidence>
<accession>A0AAU7VU26</accession>
<evidence type="ECO:0000313" key="4">
    <source>
        <dbReference type="EMBL" id="XBX77781.1"/>
    </source>
</evidence>
<keyword evidence="2" id="KW-0012">Acyltransferase</keyword>
<evidence type="ECO:0000259" key="3">
    <source>
        <dbReference type="PROSITE" id="PS51186"/>
    </source>
</evidence>
<sequence length="175" mass="19369">MTAPLEVRDGRADDADDVARIHVRSWQTAYRGLIDQDVLDSLSIPDRAANWRRFIAEPLPTGLGILVAVRDDRILGWASFGSGRDEDGTADGEIYGIYADPDAWSTGVGHALLTTAAERIMDAGHTRAYLWVLDGNDRADAFYERHGWELDGAAKVDERPNLTLKEHRRVKVLAG</sequence>
<dbReference type="CDD" id="cd04301">
    <property type="entry name" value="NAT_SF"/>
    <property type="match status" value="1"/>
</dbReference>
<dbReference type="GO" id="GO:0016747">
    <property type="term" value="F:acyltransferase activity, transferring groups other than amino-acyl groups"/>
    <property type="evidence" value="ECO:0007669"/>
    <property type="project" value="InterPro"/>
</dbReference>
<protein>
    <submittedName>
        <fullName evidence="4">GNAT family N-acetyltransferase</fullName>
    </submittedName>
</protein>
<dbReference type="InterPro" id="IPR000182">
    <property type="entry name" value="GNAT_dom"/>
</dbReference>
<dbReference type="Gene3D" id="3.40.630.30">
    <property type="match status" value="1"/>
</dbReference>
<dbReference type="PANTHER" id="PTHR43877">
    <property type="entry name" value="AMINOALKYLPHOSPHONATE N-ACETYLTRANSFERASE-RELATED-RELATED"/>
    <property type="match status" value="1"/>
</dbReference>